<evidence type="ECO:0000256" key="2">
    <source>
        <dbReference type="SAM" id="Phobius"/>
    </source>
</evidence>
<evidence type="ECO:0008006" key="5">
    <source>
        <dbReference type="Google" id="ProtNLM"/>
    </source>
</evidence>
<keyword evidence="2" id="KW-0472">Membrane</keyword>
<sequence length="63" mass="7164">MSTDTLNHSSHHPVEHEEEHHDASGTKLFGFWVYLMSDLVIFGSLFATYAVLLRGTAGEFNRR</sequence>
<evidence type="ECO:0000313" key="4">
    <source>
        <dbReference type="Proteomes" id="UP000289555"/>
    </source>
</evidence>
<reference evidence="4" key="1">
    <citation type="journal article" date="2019" name="Microbiol. Resour. Announc.">
        <title>Complete Genome Sequence of Halomonas olivaria, a Moderately Halophilic Bacterium Isolated from Olive Processing Effluents, Obtained by Nanopore Sequencing.</title>
        <authorList>
            <person name="Nagata S."/>
            <person name="Ii K.M."/>
            <person name="Tsukimi T."/>
            <person name="Miura M.C."/>
            <person name="Galipon J."/>
            <person name="Arakawa K."/>
        </authorList>
    </citation>
    <scope>NUCLEOTIDE SEQUENCE [LARGE SCALE GENOMIC DNA]</scope>
    <source>
        <strain evidence="4">TYRC17</strain>
    </source>
</reference>
<dbReference type="InterPro" id="IPR035973">
    <property type="entry name" value="Cyt_c_oxidase_su3-like_sf"/>
</dbReference>
<feature type="transmembrane region" description="Helical" evidence="2">
    <location>
        <begin position="31"/>
        <end position="53"/>
    </location>
</feature>
<feature type="region of interest" description="Disordered" evidence="1">
    <location>
        <begin position="1"/>
        <end position="23"/>
    </location>
</feature>
<evidence type="ECO:0000256" key="1">
    <source>
        <dbReference type="SAM" id="MobiDB-lite"/>
    </source>
</evidence>
<protein>
    <recommendedName>
        <fullName evidence="5">Cytochrome o ubiquinol oxidase subunit III</fullName>
    </recommendedName>
</protein>
<keyword evidence="2" id="KW-1133">Transmembrane helix</keyword>
<accession>A0ABN5WQG5</accession>
<dbReference type="Proteomes" id="UP000289555">
    <property type="component" value="Chromosome"/>
</dbReference>
<feature type="compositionally biased region" description="Basic and acidic residues" evidence="1">
    <location>
        <begin position="12"/>
        <end position="23"/>
    </location>
</feature>
<gene>
    <name evidence="3" type="ORF">HORIV_16550</name>
</gene>
<dbReference type="EMBL" id="AP019416">
    <property type="protein sequence ID" value="BBI49234.1"/>
    <property type="molecule type" value="Genomic_DNA"/>
</dbReference>
<organism evidence="3 4">
    <name type="scientific">Vreelandella olivaria</name>
    <dbReference type="NCBI Taxonomy" id="390919"/>
    <lineage>
        <taxon>Bacteria</taxon>
        <taxon>Pseudomonadati</taxon>
        <taxon>Pseudomonadota</taxon>
        <taxon>Gammaproteobacteria</taxon>
        <taxon>Oceanospirillales</taxon>
        <taxon>Halomonadaceae</taxon>
        <taxon>Vreelandella</taxon>
    </lineage>
</organism>
<keyword evidence="2" id="KW-0812">Transmembrane</keyword>
<dbReference type="SUPFAM" id="SSF81452">
    <property type="entry name" value="Cytochrome c oxidase subunit III-like"/>
    <property type="match status" value="1"/>
</dbReference>
<name>A0ABN5WQG5_9GAMM</name>
<proteinExistence type="predicted"/>
<evidence type="ECO:0000313" key="3">
    <source>
        <dbReference type="EMBL" id="BBI49234.1"/>
    </source>
</evidence>
<keyword evidence="4" id="KW-1185">Reference proteome</keyword>